<dbReference type="Proteomes" id="UP000649289">
    <property type="component" value="Unassembled WGS sequence"/>
</dbReference>
<sequence>MTFRRLAHASEVPGIGKSSS</sequence>
<dbReference type="EMBL" id="JACXYY010000006">
    <property type="protein sequence ID" value="MBD3915909.1"/>
    <property type="molecule type" value="Genomic_DNA"/>
</dbReference>
<accession>A0ABR8MIM3</accession>
<comment type="caution">
    <text evidence="2">The sequence shown here is derived from an EMBL/GenBank/DDBJ whole genome shotgun (WGS) entry which is preliminary data.</text>
</comment>
<feature type="region of interest" description="Disordered" evidence="1">
    <location>
        <begin position="1"/>
        <end position="20"/>
    </location>
</feature>
<protein>
    <submittedName>
        <fullName evidence="2">Uncharacterized protein</fullName>
    </submittedName>
</protein>
<name>A0ABR8MIM3_9ACTN</name>
<evidence type="ECO:0000256" key="1">
    <source>
        <dbReference type="SAM" id="MobiDB-lite"/>
    </source>
</evidence>
<proteinExistence type="predicted"/>
<evidence type="ECO:0000313" key="2">
    <source>
        <dbReference type="EMBL" id="MBD3915909.1"/>
    </source>
</evidence>
<keyword evidence="3" id="KW-1185">Reference proteome</keyword>
<gene>
    <name evidence="2" type="ORF">IEZ25_14895</name>
</gene>
<reference evidence="2 3" key="1">
    <citation type="submission" date="2020-09" db="EMBL/GenBank/DDBJ databases">
        <title>novel species in genus Nocardioides.</title>
        <authorList>
            <person name="Zhang G."/>
        </authorList>
    </citation>
    <scope>NUCLEOTIDE SEQUENCE [LARGE SCALE GENOMIC DNA]</scope>
    <source>
        <strain evidence="2 3">19197</strain>
    </source>
</reference>
<evidence type="ECO:0000313" key="3">
    <source>
        <dbReference type="Proteomes" id="UP000649289"/>
    </source>
</evidence>
<organism evidence="2 3">
    <name type="scientific">Nocardioides hwasunensis</name>
    <dbReference type="NCBI Taxonomy" id="397258"/>
    <lineage>
        <taxon>Bacteria</taxon>
        <taxon>Bacillati</taxon>
        <taxon>Actinomycetota</taxon>
        <taxon>Actinomycetes</taxon>
        <taxon>Propionibacteriales</taxon>
        <taxon>Nocardioidaceae</taxon>
        <taxon>Nocardioides</taxon>
    </lineage>
</organism>